<evidence type="ECO:0000256" key="4">
    <source>
        <dbReference type="ARBA" id="ARBA00022679"/>
    </source>
</evidence>
<keyword evidence="7" id="KW-0573">Peptidoglycan synthesis</keyword>
<dbReference type="Pfam" id="PF01098">
    <property type="entry name" value="FTSW_RODA_SPOVE"/>
    <property type="match status" value="1"/>
</dbReference>
<evidence type="ECO:0000313" key="12">
    <source>
        <dbReference type="EMBL" id="TET10288.1"/>
    </source>
</evidence>
<dbReference type="Proteomes" id="UP000316360">
    <property type="component" value="Unassembled WGS sequence"/>
</dbReference>
<evidence type="ECO:0000256" key="7">
    <source>
        <dbReference type="ARBA" id="ARBA00022984"/>
    </source>
</evidence>
<feature type="transmembrane region" description="Helical" evidence="11">
    <location>
        <begin position="334"/>
        <end position="355"/>
    </location>
</feature>
<name>A0A523RWZ1_UNCAE</name>
<feature type="transmembrane region" description="Helical" evidence="11">
    <location>
        <begin position="268"/>
        <end position="289"/>
    </location>
</feature>
<feature type="transmembrane region" description="Helical" evidence="11">
    <location>
        <begin position="44"/>
        <end position="63"/>
    </location>
</feature>
<protein>
    <submittedName>
        <fullName evidence="12">Rod shape-determining protein RodA</fullName>
    </submittedName>
</protein>
<accession>A0A523RWZ1</accession>
<dbReference type="InterPro" id="IPR018365">
    <property type="entry name" value="Cell_cycle_FtsW-rel_CS"/>
</dbReference>
<dbReference type="EMBL" id="SOKJ01000235">
    <property type="protein sequence ID" value="TET10288.1"/>
    <property type="molecule type" value="Genomic_DNA"/>
</dbReference>
<evidence type="ECO:0000256" key="9">
    <source>
        <dbReference type="ARBA" id="ARBA00023136"/>
    </source>
</evidence>
<keyword evidence="5 11" id="KW-0812">Transmembrane</keyword>
<dbReference type="GO" id="GO:0009252">
    <property type="term" value="P:peptidoglycan biosynthetic process"/>
    <property type="evidence" value="ECO:0007669"/>
    <property type="project" value="UniProtKB-KW"/>
</dbReference>
<dbReference type="InterPro" id="IPR001182">
    <property type="entry name" value="FtsW/RodA"/>
</dbReference>
<dbReference type="GO" id="GO:0016757">
    <property type="term" value="F:glycosyltransferase activity"/>
    <property type="evidence" value="ECO:0007669"/>
    <property type="project" value="UniProtKB-KW"/>
</dbReference>
<gene>
    <name evidence="12" type="primary">rodA</name>
    <name evidence="12" type="ORF">E3J84_04155</name>
</gene>
<dbReference type="GO" id="GO:0005886">
    <property type="term" value="C:plasma membrane"/>
    <property type="evidence" value="ECO:0007669"/>
    <property type="project" value="TreeGrafter"/>
</dbReference>
<dbReference type="NCBIfam" id="TIGR02210">
    <property type="entry name" value="rodA_shape"/>
    <property type="match status" value="1"/>
</dbReference>
<keyword evidence="6" id="KW-0133">Cell shape</keyword>
<dbReference type="AlphaFoldDB" id="A0A523RWZ1"/>
<evidence type="ECO:0000256" key="5">
    <source>
        <dbReference type="ARBA" id="ARBA00022692"/>
    </source>
</evidence>
<dbReference type="InterPro" id="IPR011923">
    <property type="entry name" value="RodA/MrdB"/>
</dbReference>
<dbReference type="GO" id="GO:0015648">
    <property type="term" value="F:lipid-linked peptidoglycan transporter activity"/>
    <property type="evidence" value="ECO:0007669"/>
    <property type="project" value="TreeGrafter"/>
</dbReference>
<keyword evidence="9 11" id="KW-0472">Membrane</keyword>
<feature type="transmembrane region" description="Helical" evidence="11">
    <location>
        <begin position="12"/>
        <end position="32"/>
    </location>
</feature>
<comment type="caution">
    <text evidence="12">The sequence shown here is derived from an EMBL/GenBank/DDBJ whole genome shotgun (WGS) entry which is preliminary data.</text>
</comment>
<feature type="transmembrane region" description="Helical" evidence="11">
    <location>
        <begin position="132"/>
        <end position="151"/>
    </location>
</feature>
<dbReference type="PROSITE" id="PS00428">
    <property type="entry name" value="FTSW_RODA_SPOVE"/>
    <property type="match status" value="1"/>
</dbReference>
<evidence type="ECO:0000256" key="6">
    <source>
        <dbReference type="ARBA" id="ARBA00022960"/>
    </source>
</evidence>
<proteinExistence type="predicted"/>
<evidence type="ECO:0000256" key="11">
    <source>
        <dbReference type="SAM" id="Phobius"/>
    </source>
</evidence>
<evidence type="ECO:0000256" key="1">
    <source>
        <dbReference type="ARBA" id="ARBA00004141"/>
    </source>
</evidence>
<dbReference type="PANTHER" id="PTHR30474">
    <property type="entry name" value="CELL CYCLE PROTEIN"/>
    <property type="match status" value="1"/>
</dbReference>
<organism evidence="12 13">
    <name type="scientific">Aerophobetes bacterium</name>
    <dbReference type="NCBI Taxonomy" id="2030807"/>
    <lineage>
        <taxon>Bacteria</taxon>
        <taxon>Candidatus Aerophobota</taxon>
    </lineage>
</organism>
<feature type="transmembrane region" description="Helical" evidence="11">
    <location>
        <begin position="70"/>
        <end position="88"/>
    </location>
</feature>
<feature type="transmembrane region" description="Helical" evidence="11">
    <location>
        <begin position="181"/>
        <end position="199"/>
    </location>
</feature>
<keyword evidence="4" id="KW-0808">Transferase</keyword>
<comment type="subcellular location">
    <subcellularLocation>
        <location evidence="1">Membrane</location>
        <topology evidence="1">Multi-pass membrane protein</topology>
    </subcellularLocation>
</comment>
<dbReference type="GO" id="GO:0051301">
    <property type="term" value="P:cell division"/>
    <property type="evidence" value="ECO:0007669"/>
    <property type="project" value="InterPro"/>
</dbReference>
<evidence type="ECO:0000256" key="2">
    <source>
        <dbReference type="ARBA" id="ARBA00022475"/>
    </source>
</evidence>
<evidence type="ECO:0000256" key="8">
    <source>
        <dbReference type="ARBA" id="ARBA00022989"/>
    </source>
</evidence>
<keyword evidence="2" id="KW-1003">Cell membrane</keyword>
<feature type="transmembrane region" description="Helical" evidence="11">
    <location>
        <begin position="301"/>
        <end position="322"/>
    </location>
</feature>
<reference evidence="12 13" key="1">
    <citation type="submission" date="2019-03" db="EMBL/GenBank/DDBJ databases">
        <title>Metabolic potential of uncultured bacteria and archaea associated with petroleum seepage in deep-sea sediments.</title>
        <authorList>
            <person name="Dong X."/>
            <person name="Hubert C."/>
        </authorList>
    </citation>
    <scope>NUCLEOTIDE SEQUENCE [LARGE SCALE GENOMIC DNA]</scope>
    <source>
        <strain evidence="12">E44_bin7</strain>
    </source>
</reference>
<evidence type="ECO:0000256" key="3">
    <source>
        <dbReference type="ARBA" id="ARBA00022676"/>
    </source>
</evidence>
<dbReference type="PANTHER" id="PTHR30474:SF1">
    <property type="entry name" value="PEPTIDOGLYCAN GLYCOSYLTRANSFERASE MRDB"/>
    <property type="match status" value="1"/>
</dbReference>
<evidence type="ECO:0000256" key="10">
    <source>
        <dbReference type="ARBA" id="ARBA00023316"/>
    </source>
</evidence>
<keyword evidence="8 11" id="KW-1133">Transmembrane helix</keyword>
<dbReference type="GO" id="GO:0032153">
    <property type="term" value="C:cell division site"/>
    <property type="evidence" value="ECO:0007669"/>
    <property type="project" value="TreeGrafter"/>
</dbReference>
<dbReference type="GO" id="GO:0071555">
    <property type="term" value="P:cell wall organization"/>
    <property type="evidence" value="ECO:0007669"/>
    <property type="project" value="UniProtKB-KW"/>
</dbReference>
<keyword evidence="3" id="KW-0328">Glycosyltransferase</keyword>
<dbReference type="GO" id="GO:0008360">
    <property type="term" value="P:regulation of cell shape"/>
    <property type="evidence" value="ECO:0007669"/>
    <property type="project" value="UniProtKB-KW"/>
</dbReference>
<feature type="transmembrane region" description="Helical" evidence="11">
    <location>
        <begin position="157"/>
        <end position="174"/>
    </location>
</feature>
<feature type="transmembrane region" description="Helical" evidence="11">
    <location>
        <begin position="100"/>
        <end position="120"/>
    </location>
</feature>
<evidence type="ECO:0000313" key="13">
    <source>
        <dbReference type="Proteomes" id="UP000316360"/>
    </source>
</evidence>
<keyword evidence="10" id="KW-0961">Cell wall biogenesis/degradation</keyword>
<sequence>MQISVSSRRYDWVLLSAIIGLSGWSLFHLYTITFPGETYYFFRQMIWVGIGIGFMFLFSWLKISFWEKGAYFFYGAIFLFLLLVLIRGEGTHGVQRWLRIGIIRFQPSEFAKLSLIIILSRLLASGEGGEGISWKQIGFSFFFTFIFLILVARQPDLGSALLFLPLCLGILFLAGISFKRLLVILGIGSSLLPLFYFLLHPYQKMRILTFLNPGRDPLGTGWSALQSKIALGSGKLIGKGIGGALHTQRGFLPLPFTDFIFASLGEEWGFMGVLLLLGLYFIIMARGIRIARQENTSFARLLSGGIITLLFLQVFINIGMVAGMMPVTGMPLPLISYGGSSTLMFFTGIGILLSIKRFRGGSGVRLLTACFFNRL</sequence>